<organism evidence="2 3">
    <name type="scientific">Rotaria sordida</name>
    <dbReference type="NCBI Taxonomy" id="392033"/>
    <lineage>
        <taxon>Eukaryota</taxon>
        <taxon>Metazoa</taxon>
        <taxon>Spiralia</taxon>
        <taxon>Gnathifera</taxon>
        <taxon>Rotifera</taxon>
        <taxon>Eurotatoria</taxon>
        <taxon>Bdelloidea</taxon>
        <taxon>Philodinida</taxon>
        <taxon>Philodinidae</taxon>
        <taxon>Rotaria</taxon>
    </lineage>
</organism>
<evidence type="ECO:0000313" key="2">
    <source>
        <dbReference type="EMBL" id="CAF3731545.1"/>
    </source>
</evidence>
<feature type="region of interest" description="Disordered" evidence="1">
    <location>
        <begin position="72"/>
        <end position="117"/>
    </location>
</feature>
<gene>
    <name evidence="2" type="ORF">OTI717_LOCUS14473</name>
</gene>
<dbReference type="Pfam" id="PF13565">
    <property type="entry name" value="HTH_32"/>
    <property type="match status" value="1"/>
</dbReference>
<reference evidence="2" key="1">
    <citation type="submission" date="2021-02" db="EMBL/GenBank/DDBJ databases">
        <authorList>
            <person name="Nowell W R."/>
        </authorList>
    </citation>
    <scope>NUCLEOTIDE SEQUENCE</scope>
</reference>
<dbReference type="Proteomes" id="UP000663823">
    <property type="component" value="Unassembled WGS sequence"/>
</dbReference>
<sequence>CEPKAVRYWLGRWQENEDLSNLPKTGRPRATSKKTDLKIVNIAKREQNITSSDISNVLKKEGVNIDPSTVRRRLRESGGTYGPPLKKPLTYRQTSRATTHLGSTTSTLQLGQRDLYR</sequence>
<dbReference type="EMBL" id="CAJOAX010001620">
    <property type="protein sequence ID" value="CAF3731545.1"/>
    <property type="molecule type" value="Genomic_DNA"/>
</dbReference>
<dbReference type="SUPFAM" id="SSF46689">
    <property type="entry name" value="Homeodomain-like"/>
    <property type="match status" value="1"/>
</dbReference>
<name>A0A818WVJ0_9BILA</name>
<evidence type="ECO:0000256" key="1">
    <source>
        <dbReference type="SAM" id="MobiDB-lite"/>
    </source>
</evidence>
<proteinExistence type="predicted"/>
<feature type="compositionally biased region" description="Polar residues" evidence="1">
    <location>
        <begin position="91"/>
        <end position="110"/>
    </location>
</feature>
<evidence type="ECO:0008006" key="4">
    <source>
        <dbReference type="Google" id="ProtNLM"/>
    </source>
</evidence>
<dbReference type="InterPro" id="IPR009057">
    <property type="entry name" value="Homeodomain-like_sf"/>
</dbReference>
<dbReference type="AlphaFoldDB" id="A0A818WVJ0"/>
<comment type="caution">
    <text evidence="2">The sequence shown here is derived from an EMBL/GenBank/DDBJ whole genome shotgun (WGS) entry which is preliminary data.</text>
</comment>
<evidence type="ECO:0000313" key="3">
    <source>
        <dbReference type="Proteomes" id="UP000663823"/>
    </source>
</evidence>
<protein>
    <recommendedName>
        <fullName evidence="4">Transposase Tc1-like domain-containing protein</fullName>
    </recommendedName>
</protein>
<accession>A0A818WVJ0</accession>
<feature type="non-terminal residue" evidence="2">
    <location>
        <position position="1"/>
    </location>
</feature>